<evidence type="ECO:0000313" key="1">
    <source>
        <dbReference type="EMBL" id="STD55996.1"/>
    </source>
</evidence>
<evidence type="ECO:0000313" key="2">
    <source>
        <dbReference type="Proteomes" id="UP000254737"/>
    </source>
</evidence>
<gene>
    <name evidence="1" type="ORF">NCTC13456_01976</name>
</gene>
<name>A0A376GBX8_9FLAO</name>
<reference evidence="1 2" key="1">
    <citation type="submission" date="2018-06" db="EMBL/GenBank/DDBJ databases">
        <authorList>
            <consortium name="Pathogen Informatics"/>
            <person name="Doyle S."/>
        </authorList>
    </citation>
    <scope>NUCLEOTIDE SEQUENCE [LARGE SCALE GENOMIC DNA]</scope>
    <source>
        <strain evidence="1 2">NCTC13456</strain>
    </source>
</reference>
<proteinExistence type="predicted"/>
<protein>
    <submittedName>
        <fullName evidence="1">Uncharacterized protein</fullName>
    </submittedName>
</protein>
<dbReference type="RefSeq" id="WP_115000266.1">
    <property type="nucleotide sequence ID" value="NZ_UFXS01000001.1"/>
</dbReference>
<accession>A0A376GBX8</accession>
<dbReference type="AlphaFoldDB" id="A0A376GBX8"/>
<dbReference type="Proteomes" id="UP000254737">
    <property type="component" value="Unassembled WGS sequence"/>
</dbReference>
<sequence>MKLQKGITGFDATPNYTIEDLEKILKGINYPFIKTEIVLKANDSSNFYQIKINHQKTKQEFYLIVNSTYLIFACVEKNRCFDLKFIDFPIELISQLKSEVNSSLILLNPKELNKKVDVSDLELLGESEIKQINYWKSKTLGEIVFNCFD</sequence>
<dbReference type="EMBL" id="UFXS01000001">
    <property type="protein sequence ID" value="STD55996.1"/>
    <property type="molecule type" value="Genomic_DNA"/>
</dbReference>
<organism evidence="1 2">
    <name type="scientific">Empedobacter falsenii</name>
    <dbReference type="NCBI Taxonomy" id="343874"/>
    <lineage>
        <taxon>Bacteria</taxon>
        <taxon>Pseudomonadati</taxon>
        <taxon>Bacteroidota</taxon>
        <taxon>Flavobacteriia</taxon>
        <taxon>Flavobacteriales</taxon>
        <taxon>Weeksellaceae</taxon>
        <taxon>Empedobacter</taxon>
    </lineage>
</organism>